<name>A0AAV4UV52_9ARAC</name>
<dbReference type="Proteomes" id="UP001054837">
    <property type="component" value="Unassembled WGS sequence"/>
</dbReference>
<evidence type="ECO:0000313" key="1">
    <source>
        <dbReference type="EMBL" id="GIY61791.1"/>
    </source>
</evidence>
<keyword evidence="2" id="KW-1185">Reference proteome</keyword>
<organism evidence="1 2">
    <name type="scientific">Caerostris darwini</name>
    <dbReference type="NCBI Taxonomy" id="1538125"/>
    <lineage>
        <taxon>Eukaryota</taxon>
        <taxon>Metazoa</taxon>
        <taxon>Ecdysozoa</taxon>
        <taxon>Arthropoda</taxon>
        <taxon>Chelicerata</taxon>
        <taxon>Arachnida</taxon>
        <taxon>Araneae</taxon>
        <taxon>Araneomorphae</taxon>
        <taxon>Entelegynae</taxon>
        <taxon>Araneoidea</taxon>
        <taxon>Araneidae</taxon>
        <taxon>Caerostris</taxon>
    </lineage>
</organism>
<gene>
    <name evidence="1" type="ORF">CDAR_24581</name>
</gene>
<dbReference type="AlphaFoldDB" id="A0AAV4UV52"/>
<dbReference type="EMBL" id="BPLQ01011980">
    <property type="protein sequence ID" value="GIY61791.1"/>
    <property type="molecule type" value="Genomic_DNA"/>
</dbReference>
<sequence>MTFGVATPSYVFSTSFSVQNLRRRDESRNFYMYFLPTTWDVELIKRPAFSSLWPSFSPYYFLLLFLHTELVHSSFSPSFSKDVRKKVLINDLG</sequence>
<proteinExistence type="predicted"/>
<comment type="caution">
    <text evidence="1">The sequence shown here is derived from an EMBL/GenBank/DDBJ whole genome shotgun (WGS) entry which is preliminary data.</text>
</comment>
<protein>
    <submittedName>
        <fullName evidence="1">Uncharacterized protein</fullName>
    </submittedName>
</protein>
<accession>A0AAV4UV52</accession>
<evidence type="ECO:0000313" key="2">
    <source>
        <dbReference type="Proteomes" id="UP001054837"/>
    </source>
</evidence>
<reference evidence="1 2" key="1">
    <citation type="submission" date="2021-06" db="EMBL/GenBank/DDBJ databases">
        <title>Caerostris darwini draft genome.</title>
        <authorList>
            <person name="Kono N."/>
            <person name="Arakawa K."/>
        </authorList>
    </citation>
    <scope>NUCLEOTIDE SEQUENCE [LARGE SCALE GENOMIC DNA]</scope>
</reference>